<reference evidence="1 2" key="1">
    <citation type="submission" date="2018-02" db="EMBL/GenBank/DDBJ databases">
        <title>Genomic Encyclopedia of Archaeal and Bacterial Type Strains, Phase II (KMG-II): from individual species to whole genera.</title>
        <authorList>
            <person name="Goeker M."/>
        </authorList>
    </citation>
    <scope>NUCLEOTIDE SEQUENCE [LARGE SCALE GENOMIC DNA]</scope>
    <source>
        <strain evidence="1 2">YU 961-1</strain>
    </source>
</reference>
<dbReference type="Proteomes" id="UP000239203">
    <property type="component" value="Unassembled WGS sequence"/>
</dbReference>
<gene>
    <name evidence="1" type="ORF">CLV40_104331</name>
</gene>
<sequence length="33" mass="3660">MVAVALGVEGVVIDVEYALERAVLRLGRAYRRD</sequence>
<comment type="caution">
    <text evidence="1">The sequence shown here is derived from an EMBL/GenBank/DDBJ whole genome shotgun (WGS) entry which is preliminary data.</text>
</comment>
<accession>A0A2S6GV42</accession>
<keyword evidence="2" id="KW-1185">Reference proteome</keyword>
<name>A0A2S6GV42_9PSEU</name>
<proteinExistence type="predicted"/>
<evidence type="ECO:0000313" key="1">
    <source>
        <dbReference type="EMBL" id="PPK69080.1"/>
    </source>
</evidence>
<evidence type="ECO:0000313" key="2">
    <source>
        <dbReference type="Proteomes" id="UP000239203"/>
    </source>
</evidence>
<organism evidence="1 2">
    <name type="scientific">Actinokineospora auranticolor</name>
    <dbReference type="NCBI Taxonomy" id="155976"/>
    <lineage>
        <taxon>Bacteria</taxon>
        <taxon>Bacillati</taxon>
        <taxon>Actinomycetota</taxon>
        <taxon>Actinomycetes</taxon>
        <taxon>Pseudonocardiales</taxon>
        <taxon>Pseudonocardiaceae</taxon>
        <taxon>Actinokineospora</taxon>
    </lineage>
</organism>
<protein>
    <submittedName>
        <fullName evidence="1">Uncharacterized protein</fullName>
    </submittedName>
</protein>
<dbReference type="AlphaFoldDB" id="A0A2S6GV42"/>
<dbReference type="EMBL" id="PTIX01000004">
    <property type="protein sequence ID" value="PPK69080.1"/>
    <property type="molecule type" value="Genomic_DNA"/>
</dbReference>